<name>A0A9P6JTU6_9AGAR</name>
<feature type="compositionally biased region" description="Gly residues" evidence="2">
    <location>
        <begin position="120"/>
        <end position="133"/>
    </location>
</feature>
<evidence type="ECO:0000256" key="2">
    <source>
        <dbReference type="SAM" id="MobiDB-lite"/>
    </source>
</evidence>
<feature type="compositionally biased region" description="Polar residues" evidence="2">
    <location>
        <begin position="361"/>
        <end position="372"/>
    </location>
</feature>
<feature type="compositionally biased region" description="Basic residues" evidence="2">
    <location>
        <begin position="380"/>
        <end position="397"/>
    </location>
</feature>
<feature type="compositionally biased region" description="Polar residues" evidence="2">
    <location>
        <begin position="256"/>
        <end position="265"/>
    </location>
</feature>
<keyword evidence="1" id="KW-0175">Coiled coil</keyword>
<feature type="coiled-coil region" evidence="1">
    <location>
        <begin position="646"/>
        <end position="673"/>
    </location>
</feature>
<feature type="compositionally biased region" description="Low complexity" evidence="2">
    <location>
        <begin position="134"/>
        <end position="147"/>
    </location>
</feature>
<accession>A0A9P6JTU6</accession>
<reference evidence="3" key="1">
    <citation type="submission" date="2020-11" db="EMBL/GenBank/DDBJ databases">
        <authorList>
            <consortium name="DOE Joint Genome Institute"/>
            <person name="Ahrendt S."/>
            <person name="Riley R."/>
            <person name="Andreopoulos W."/>
            <person name="Labutti K."/>
            <person name="Pangilinan J."/>
            <person name="Ruiz-Duenas F.J."/>
            <person name="Barrasa J.M."/>
            <person name="Sanchez-Garcia M."/>
            <person name="Camarero S."/>
            <person name="Miyauchi S."/>
            <person name="Serrano A."/>
            <person name="Linde D."/>
            <person name="Babiker R."/>
            <person name="Drula E."/>
            <person name="Ayuso-Fernandez I."/>
            <person name="Pacheco R."/>
            <person name="Padilla G."/>
            <person name="Ferreira P."/>
            <person name="Barriuso J."/>
            <person name="Kellner H."/>
            <person name="Castanera R."/>
            <person name="Alfaro M."/>
            <person name="Ramirez L."/>
            <person name="Pisabarro A.G."/>
            <person name="Kuo A."/>
            <person name="Tritt A."/>
            <person name="Lipzen A."/>
            <person name="He G."/>
            <person name="Yan M."/>
            <person name="Ng V."/>
            <person name="Cullen D."/>
            <person name="Martin F."/>
            <person name="Rosso M.-N."/>
            <person name="Henrissat B."/>
            <person name="Hibbett D."/>
            <person name="Martinez A.T."/>
            <person name="Grigoriev I.V."/>
        </authorList>
    </citation>
    <scope>NUCLEOTIDE SEQUENCE</scope>
    <source>
        <strain evidence="3">CBS 506.95</strain>
    </source>
</reference>
<protein>
    <submittedName>
        <fullName evidence="3">Uncharacterized protein</fullName>
    </submittedName>
</protein>
<feature type="region of interest" description="Disordered" evidence="2">
    <location>
        <begin position="20"/>
        <end position="265"/>
    </location>
</feature>
<dbReference type="EMBL" id="MU157833">
    <property type="protein sequence ID" value="KAF9531905.1"/>
    <property type="molecule type" value="Genomic_DNA"/>
</dbReference>
<dbReference type="OrthoDB" id="6017at2759"/>
<evidence type="ECO:0000313" key="3">
    <source>
        <dbReference type="EMBL" id="KAF9531905.1"/>
    </source>
</evidence>
<feature type="compositionally biased region" description="Polar residues" evidence="2">
    <location>
        <begin position="219"/>
        <end position="230"/>
    </location>
</feature>
<feature type="region of interest" description="Disordered" evidence="2">
    <location>
        <begin position="344"/>
        <end position="400"/>
    </location>
</feature>
<comment type="caution">
    <text evidence="3">The sequence shown here is derived from an EMBL/GenBank/DDBJ whole genome shotgun (WGS) entry which is preliminary data.</text>
</comment>
<feature type="coiled-coil region" evidence="1">
    <location>
        <begin position="770"/>
        <end position="797"/>
    </location>
</feature>
<dbReference type="AlphaFoldDB" id="A0A9P6JTU6"/>
<proteinExistence type="predicted"/>
<dbReference type="Proteomes" id="UP000807306">
    <property type="component" value="Unassembled WGS sequence"/>
</dbReference>
<feature type="compositionally biased region" description="Polar residues" evidence="2">
    <location>
        <begin position="107"/>
        <end position="116"/>
    </location>
</feature>
<organism evidence="3 4">
    <name type="scientific">Crepidotus variabilis</name>
    <dbReference type="NCBI Taxonomy" id="179855"/>
    <lineage>
        <taxon>Eukaryota</taxon>
        <taxon>Fungi</taxon>
        <taxon>Dikarya</taxon>
        <taxon>Basidiomycota</taxon>
        <taxon>Agaricomycotina</taxon>
        <taxon>Agaricomycetes</taxon>
        <taxon>Agaricomycetidae</taxon>
        <taxon>Agaricales</taxon>
        <taxon>Agaricineae</taxon>
        <taxon>Crepidotaceae</taxon>
        <taxon>Crepidotus</taxon>
    </lineage>
</organism>
<gene>
    <name evidence="3" type="ORF">CPB83DRAFT_848008</name>
</gene>
<evidence type="ECO:0000256" key="1">
    <source>
        <dbReference type="SAM" id="Coils"/>
    </source>
</evidence>
<keyword evidence="4" id="KW-1185">Reference proteome</keyword>
<feature type="compositionally biased region" description="Basic and acidic residues" evidence="2">
    <location>
        <begin position="172"/>
        <end position="184"/>
    </location>
</feature>
<feature type="region of interest" description="Disordered" evidence="2">
    <location>
        <begin position="282"/>
        <end position="323"/>
    </location>
</feature>
<feature type="compositionally biased region" description="Polar residues" evidence="2">
    <location>
        <begin position="50"/>
        <end position="63"/>
    </location>
</feature>
<evidence type="ECO:0000313" key="4">
    <source>
        <dbReference type="Proteomes" id="UP000807306"/>
    </source>
</evidence>
<feature type="compositionally biased region" description="Gly residues" evidence="2">
    <location>
        <begin position="148"/>
        <end position="160"/>
    </location>
</feature>
<sequence length="827" mass="91093">MVNVQCRRGEKCQKAGCVFVHPGDPRWTTARSANSQKPERDHRGPPARRSSGSEWGTSTNTTPVKDKAKKWGGRDPHTSNSTEVFWNYDRKETSTPSVASTEGLWGVTSSKDSTFAPSSGDGGWNPGSGGWGTGNSSPQGSGWSAADGGWGSGNLSGQWGGAAASASPSEPNNRRDSETAKTGKDLATAITKPSAFSAWGSDKKVNDAATPLNLDPPSSWGQKTVDTTLPVNPVSPRLPDWSSVKIDAGNSKNRRSSTCSWSSVNEGLTQTSSQALLFDAKGKGKAKATDSDSWMRESSPVLMPPPPVPPVATSSLGSTRRAPPALKLDSLPYVSQSVDSPLYAPSNFRSPAIPTKLPTRLQPSSNSLTSAAQKMALAAKRNKSPSKPPGQKKKRSRRELYQSTLRHMQNAVISHIQLRKAQEDDDHWKRTQVSSIYGHATQATRQMLNAQRSQYSQRVISLKEELNREIFALSHFPDFSAPMPAPVDLLTKEMVAEYTQELKLWFQDLELHKRLLAGEDSEMENLDEVDKSSNNVDGALNNVQPQLGTLIESTEDLVPKPSDLAQQTKWTWKDLLKAADVVEQRLSDTEADFFFNAFTNISTYADDRLADLTTQLSIEEEVQELNVETRDIKDVSTIVQSGGKKLSSQALELTTLLARVDELQKELDQTTAERKYFHSVNEQAVKYYRDFEQWEKQDKARIASLTTQIRDLHLLRKRKQAMPPPPPHTVTTLPPSISMNVLLEYIKPIITNTMKSEIEVALSGLRSRCIENQHRLKEDLLEEANAISRRADLVRAQVQELKSMSLSGINAVLQGVLPEPTPLQPSH</sequence>